<accession>A0ACC1BRQ2</accession>
<keyword evidence="2" id="KW-1185">Reference proteome</keyword>
<reference evidence="2" key="1">
    <citation type="journal article" date="2023" name="G3 (Bethesda)">
        <title>Genome assembly and association tests identify interacting loci associated with vigor, precocity, and sex in interspecific pistachio rootstocks.</title>
        <authorList>
            <person name="Palmer W."/>
            <person name="Jacygrad E."/>
            <person name="Sagayaradj S."/>
            <person name="Cavanaugh K."/>
            <person name="Han R."/>
            <person name="Bertier L."/>
            <person name="Beede B."/>
            <person name="Kafkas S."/>
            <person name="Golino D."/>
            <person name="Preece J."/>
            <person name="Michelmore R."/>
        </authorList>
    </citation>
    <scope>NUCLEOTIDE SEQUENCE [LARGE SCALE GENOMIC DNA]</scope>
</reference>
<organism evidence="1 2">
    <name type="scientific">Pistacia atlantica</name>
    <dbReference type="NCBI Taxonomy" id="434234"/>
    <lineage>
        <taxon>Eukaryota</taxon>
        <taxon>Viridiplantae</taxon>
        <taxon>Streptophyta</taxon>
        <taxon>Embryophyta</taxon>
        <taxon>Tracheophyta</taxon>
        <taxon>Spermatophyta</taxon>
        <taxon>Magnoliopsida</taxon>
        <taxon>eudicotyledons</taxon>
        <taxon>Gunneridae</taxon>
        <taxon>Pentapetalae</taxon>
        <taxon>rosids</taxon>
        <taxon>malvids</taxon>
        <taxon>Sapindales</taxon>
        <taxon>Anacardiaceae</taxon>
        <taxon>Pistacia</taxon>
    </lineage>
</organism>
<comment type="caution">
    <text evidence="1">The sequence shown here is derived from an EMBL/GenBank/DDBJ whole genome shotgun (WGS) entry which is preliminary data.</text>
</comment>
<evidence type="ECO:0000313" key="1">
    <source>
        <dbReference type="EMBL" id="KAJ0101635.1"/>
    </source>
</evidence>
<sequence length="80" mass="9365">MHHATNPKQQAPHPPSAHAELKTLSREGHTPPTIEHTTTNTFQKFLFLLLCFCFRLWFYGWEGIRGKRNEQGIELCYLKI</sequence>
<proteinExistence type="predicted"/>
<evidence type="ECO:0000313" key="2">
    <source>
        <dbReference type="Proteomes" id="UP001164250"/>
    </source>
</evidence>
<dbReference type="EMBL" id="CM047899">
    <property type="protein sequence ID" value="KAJ0101635.1"/>
    <property type="molecule type" value="Genomic_DNA"/>
</dbReference>
<name>A0ACC1BRQ2_9ROSI</name>
<gene>
    <name evidence="1" type="ORF">Patl1_05648</name>
</gene>
<dbReference type="Proteomes" id="UP001164250">
    <property type="component" value="Chromosome 3"/>
</dbReference>
<protein>
    <submittedName>
        <fullName evidence="1">Uncharacterized protein</fullName>
    </submittedName>
</protein>